<dbReference type="AlphaFoldDB" id="A0A814PKN7"/>
<name>A0A814PKN7_9BILA</name>
<dbReference type="InterPro" id="IPR046700">
    <property type="entry name" value="DUF6570"/>
</dbReference>
<evidence type="ECO:0000256" key="1">
    <source>
        <dbReference type="SAM" id="MobiDB-lite"/>
    </source>
</evidence>
<organism evidence="3 4">
    <name type="scientific">Brachionus calyciflorus</name>
    <dbReference type="NCBI Taxonomy" id="104777"/>
    <lineage>
        <taxon>Eukaryota</taxon>
        <taxon>Metazoa</taxon>
        <taxon>Spiralia</taxon>
        <taxon>Gnathifera</taxon>
        <taxon>Rotifera</taxon>
        <taxon>Eurotatoria</taxon>
        <taxon>Monogononta</taxon>
        <taxon>Pseudotrocha</taxon>
        <taxon>Ploima</taxon>
        <taxon>Brachionidae</taxon>
        <taxon>Brachionus</taxon>
    </lineage>
</organism>
<evidence type="ECO:0000259" key="2">
    <source>
        <dbReference type="Pfam" id="PF20209"/>
    </source>
</evidence>
<dbReference type="EMBL" id="CAJNOC010007940">
    <property type="protein sequence ID" value="CAF1107368.1"/>
    <property type="molecule type" value="Genomic_DNA"/>
</dbReference>
<dbReference type="Pfam" id="PF20209">
    <property type="entry name" value="DUF6570"/>
    <property type="match status" value="1"/>
</dbReference>
<gene>
    <name evidence="3" type="ORF">OXX778_LOCUS21457</name>
</gene>
<dbReference type="OrthoDB" id="6141723at2759"/>
<evidence type="ECO:0000313" key="4">
    <source>
        <dbReference type="Proteomes" id="UP000663879"/>
    </source>
</evidence>
<feature type="region of interest" description="Disordered" evidence="1">
    <location>
        <begin position="1"/>
        <end position="44"/>
    </location>
</feature>
<feature type="domain" description="DUF6570" evidence="2">
    <location>
        <begin position="185"/>
        <end position="300"/>
    </location>
</feature>
<accession>A0A814PKN7</accession>
<dbReference type="Proteomes" id="UP000663879">
    <property type="component" value="Unassembled WGS sequence"/>
</dbReference>
<comment type="caution">
    <text evidence="3">The sequence shown here is derived from an EMBL/GenBank/DDBJ whole genome shotgun (WGS) entry which is preliminary data.</text>
</comment>
<protein>
    <recommendedName>
        <fullName evidence="2">DUF6570 domain-containing protein</fullName>
    </recommendedName>
</protein>
<evidence type="ECO:0000313" key="3">
    <source>
        <dbReference type="EMBL" id="CAF1107368.1"/>
    </source>
</evidence>
<reference evidence="3" key="1">
    <citation type="submission" date="2021-02" db="EMBL/GenBank/DDBJ databases">
        <authorList>
            <person name="Nowell W R."/>
        </authorList>
    </citation>
    <scope>NUCLEOTIDE SEQUENCE</scope>
    <source>
        <strain evidence="3">Ploen Becks lab</strain>
    </source>
</reference>
<proteinExistence type="predicted"/>
<sequence>MSKKKRLEQKRNTLEHKEKRKNTIYKKQEQTRNTIENLNHRQNDPIWRAQEQEKNTQMHRDHRQNDPIWRAQEQEKNTQMHRDHRKNDLQWKALEQEKNTQLHREHQRHNRYSTLISVYEKGILEGPILVCVCCGGTFFKRTVQKLTIDKLSEIYNKVLNVEIVSETGDFMICLTCNKYITKIKPQVPQLALSNGLHFPEVDQRLSRLNDLEERLCSPRVAFIRIKDLQQWDKQNKMCGNVVYVPIDTQRTLEKLPRNFNQSETIQIKFKRKLGFEQDYKYERVQNCESVNFIVENEVINERINQENNSGKSFTTFNDISINLSDEDDDESNNIGAETLIVNCHEQTSIIAPGEGIAPRSIASDKDAEELTFLKIYNGDQFRPSVNLKFGMRC</sequence>
<feature type="non-terminal residue" evidence="3">
    <location>
        <position position="393"/>
    </location>
</feature>
<keyword evidence="4" id="KW-1185">Reference proteome</keyword>